<sequence>MPSKLFMGDMPELIENILNHLNDKYYSLFSCALVNQHWYKMSIPIFWQNPFLFDSNLLFISEYFSSLDENDKFILKECGINAKFPNTLFNYARFLKVLDLSSLENLSLGPISDFSTENATALLKILAKNTTKISALKLGEFYSDYEPHLFHAIICFIKSQEQLR</sequence>
<dbReference type="Proteomes" id="UP000439903">
    <property type="component" value="Unassembled WGS sequence"/>
</dbReference>
<reference evidence="2 3" key="1">
    <citation type="journal article" date="2019" name="Environ. Microbiol.">
        <title>At the nexus of three kingdoms: the genome of the mycorrhizal fungus Gigaspora margarita provides insights into plant, endobacterial and fungal interactions.</title>
        <authorList>
            <person name="Venice F."/>
            <person name="Ghignone S."/>
            <person name="Salvioli di Fossalunga A."/>
            <person name="Amselem J."/>
            <person name="Novero M."/>
            <person name="Xianan X."/>
            <person name="Sedzielewska Toro K."/>
            <person name="Morin E."/>
            <person name="Lipzen A."/>
            <person name="Grigoriev I.V."/>
            <person name="Henrissat B."/>
            <person name="Martin F.M."/>
            <person name="Bonfante P."/>
        </authorList>
    </citation>
    <scope>NUCLEOTIDE SEQUENCE [LARGE SCALE GENOMIC DNA]</scope>
    <source>
        <strain evidence="2 3">BEG34</strain>
    </source>
</reference>
<dbReference type="OrthoDB" id="2351154at2759"/>
<comment type="caution">
    <text evidence="2">The sequence shown here is derived from an EMBL/GenBank/DDBJ whole genome shotgun (WGS) entry which is preliminary data.</text>
</comment>
<evidence type="ECO:0000313" key="3">
    <source>
        <dbReference type="Proteomes" id="UP000439903"/>
    </source>
</evidence>
<organism evidence="2 3">
    <name type="scientific">Gigaspora margarita</name>
    <dbReference type="NCBI Taxonomy" id="4874"/>
    <lineage>
        <taxon>Eukaryota</taxon>
        <taxon>Fungi</taxon>
        <taxon>Fungi incertae sedis</taxon>
        <taxon>Mucoromycota</taxon>
        <taxon>Glomeromycotina</taxon>
        <taxon>Glomeromycetes</taxon>
        <taxon>Diversisporales</taxon>
        <taxon>Gigasporaceae</taxon>
        <taxon>Gigaspora</taxon>
    </lineage>
</organism>
<accession>A0A8H4B3X6</accession>
<dbReference type="SUPFAM" id="SSF81383">
    <property type="entry name" value="F-box domain"/>
    <property type="match status" value="1"/>
</dbReference>
<dbReference type="InterPro" id="IPR036047">
    <property type="entry name" value="F-box-like_dom_sf"/>
</dbReference>
<feature type="domain" description="F-box" evidence="1">
    <location>
        <begin position="11"/>
        <end position="40"/>
    </location>
</feature>
<evidence type="ECO:0000259" key="1">
    <source>
        <dbReference type="Pfam" id="PF00646"/>
    </source>
</evidence>
<dbReference type="Pfam" id="PF00646">
    <property type="entry name" value="F-box"/>
    <property type="match status" value="1"/>
</dbReference>
<protein>
    <recommendedName>
        <fullName evidence="1">F-box domain-containing protein</fullName>
    </recommendedName>
</protein>
<dbReference type="AlphaFoldDB" id="A0A8H4B3X6"/>
<dbReference type="InterPro" id="IPR001810">
    <property type="entry name" value="F-box_dom"/>
</dbReference>
<name>A0A8H4B3X6_GIGMA</name>
<proteinExistence type="predicted"/>
<evidence type="ECO:0000313" key="2">
    <source>
        <dbReference type="EMBL" id="KAF0557800.1"/>
    </source>
</evidence>
<keyword evidence="3" id="KW-1185">Reference proteome</keyword>
<dbReference type="EMBL" id="WTPW01000026">
    <property type="protein sequence ID" value="KAF0557800.1"/>
    <property type="molecule type" value="Genomic_DNA"/>
</dbReference>
<gene>
    <name evidence="2" type="ORF">F8M41_012256</name>
</gene>